<name>A0A3Q3XIT3_MOLML</name>
<reference evidence="2" key="1">
    <citation type="submission" date="2025-08" db="UniProtKB">
        <authorList>
            <consortium name="Ensembl"/>
        </authorList>
    </citation>
    <scope>IDENTIFICATION</scope>
</reference>
<feature type="signal peptide" evidence="1">
    <location>
        <begin position="1"/>
        <end position="21"/>
    </location>
</feature>
<sequence>MLLTQLVVFLRLRSLLEELGGKKHGGPCGGRDCSGGCKCFPEKGARVSPLCAALSFLTSVNQWGLLQSDIYGLVCYVECKDIIASG</sequence>
<evidence type="ECO:0000313" key="2">
    <source>
        <dbReference type="Ensembl" id="ENSMMOP00000026409.1"/>
    </source>
</evidence>
<dbReference type="AlphaFoldDB" id="A0A3Q3XIT3"/>
<dbReference type="Ensembl" id="ENSMMOT00000026858.1">
    <property type="protein sequence ID" value="ENSMMOP00000026409.1"/>
    <property type="gene ID" value="ENSMMOG00000020009.1"/>
</dbReference>
<dbReference type="Proteomes" id="UP000261620">
    <property type="component" value="Unplaced"/>
</dbReference>
<organism evidence="2 3">
    <name type="scientific">Mola mola</name>
    <name type="common">Ocean sunfish</name>
    <name type="synonym">Tetraodon mola</name>
    <dbReference type="NCBI Taxonomy" id="94237"/>
    <lineage>
        <taxon>Eukaryota</taxon>
        <taxon>Metazoa</taxon>
        <taxon>Chordata</taxon>
        <taxon>Craniata</taxon>
        <taxon>Vertebrata</taxon>
        <taxon>Euteleostomi</taxon>
        <taxon>Actinopterygii</taxon>
        <taxon>Neopterygii</taxon>
        <taxon>Teleostei</taxon>
        <taxon>Neoteleostei</taxon>
        <taxon>Acanthomorphata</taxon>
        <taxon>Eupercaria</taxon>
        <taxon>Tetraodontiformes</taxon>
        <taxon>Molidae</taxon>
        <taxon>Mola</taxon>
    </lineage>
</organism>
<protein>
    <recommendedName>
        <fullName evidence="4">Secreted protein</fullName>
    </recommendedName>
</protein>
<proteinExistence type="predicted"/>
<evidence type="ECO:0008006" key="4">
    <source>
        <dbReference type="Google" id="ProtNLM"/>
    </source>
</evidence>
<keyword evidence="1" id="KW-0732">Signal</keyword>
<evidence type="ECO:0000313" key="3">
    <source>
        <dbReference type="Proteomes" id="UP000261620"/>
    </source>
</evidence>
<evidence type="ECO:0000256" key="1">
    <source>
        <dbReference type="SAM" id="SignalP"/>
    </source>
</evidence>
<feature type="chain" id="PRO_5018577424" description="Secreted protein" evidence="1">
    <location>
        <begin position="22"/>
        <end position="86"/>
    </location>
</feature>
<dbReference type="STRING" id="94237.ENSMMOP00000026409"/>
<accession>A0A3Q3XIT3</accession>
<reference evidence="2" key="2">
    <citation type="submission" date="2025-09" db="UniProtKB">
        <authorList>
            <consortium name="Ensembl"/>
        </authorList>
    </citation>
    <scope>IDENTIFICATION</scope>
</reference>
<keyword evidence="3" id="KW-1185">Reference proteome</keyword>